<sequence length="69" mass="7728">MDDQGVDADIHAAIAGSEGLNRDAYAIDAHTQGSLWIVKELHDLSVELDQETLKDSETLRFWYVILGDR</sequence>
<dbReference type="Proteomes" id="UP000030693">
    <property type="component" value="Unassembled WGS sequence"/>
</dbReference>
<accession>A0A058ZC77</accession>
<name>A0A058ZC77_FONAL</name>
<dbReference type="GeneID" id="20527198"/>
<evidence type="ECO:0000313" key="2">
    <source>
        <dbReference type="Proteomes" id="UP000030693"/>
    </source>
</evidence>
<protein>
    <submittedName>
        <fullName evidence="1">Uncharacterized protein</fullName>
    </submittedName>
</protein>
<keyword evidence="2" id="KW-1185">Reference proteome</keyword>
<gene>
    <name evidence="1" type="ORF">H696_02473</name>
</gene>
<dbReference type="RefSeq" id="XP_009494661.1">
    <property type="nucleotide sequence ID" value="XM_009496386.1"/>
</dbReference>
<organism evidence="1">
    <name type="scientific">Fonticula alba</name>
    <name type="common">Slime mold</name>
    <dbReference type="NCBI Taxonomy" id="691883"/>
    <lineage>
        <taxon>Eukaryota</taxon>
        <taxon>Rotosphaerida</taxon>
        <taxon>Fonticulaceae</taxon>
        <taxon>Fonticula</taxon>
    </lineage>
</organism>
<evidence type="ECO:0000313" key="1">
    <source>
        <dbReference type="EMBL" id="KCV71538.1"/>
    </source>
</evidence>
<reference evidence="1" key="1">
    <citation type="submission" date="2013-04" db="EMBL/GenBank/DDBJ databases">
        <title>The Genome Sequence of Fonticula alba ATCC 38817.</title>
        <authorList>
            <consortium name="The Broad Institute Genomics Platform"/>
            <person name="Russ C."/>
            <person name="Cuomo C."/>
            <person name="Burger G."/>
            <person name="Gray M.W."/>
            <person name="Holland P.W.H."/>
            <person name="King N."/>
            <person name="Lang F.B.F."/>
            <person name="Roger A.J."/>
            <person name="Ruiz-Trillo I."/>
            <person name="Brown M."/>
            <person name="Walker B."/>
            <person name="Young S."/>
            <person name="Zeng Q."/>
            <person name="Gargeya S."/>
            <person name="Fitzgerald M."/>
            <person name="Haas B."/>
            <person name="Abouelleil A."/>
            <person name="Allen A.W."/>
            <person name="Alvarado L."/>
            <person name="Arachchi H.M."/>
            <person name="Berlin A.M."/>
            <person name="Chapman S.B."/>
            <person name="Gainer-Dewar J."/>
            <person name="Goldberg J."/>
            <person name="Griggs A."/>
            <person name="Gujja S."/>
            <person name="Hansen M."/>
            <person name="Howarth C."/>
            <person name="Imamovic A."/>
            <person name="Ireland A."/>
            <person name="Larimer J."/>
            <person name="McCowan C."/>
            <person name="Murphy C."/>
            <person name="Pearson M."/>
            <person name="Poon T.W."/>
            <person name="Priest M."/>
            <person name="Roberts A."/>
            <person name="Saif S."/>
            <person name="Shea T."/>
            <person name="Sisk P."/>
            <person name="Sykes S."/>
            <person name="Wortman J."/>
            <person name="Nusbaum C."/>
            <person name="Birren B."/>
        </authorList>
    </citation>
    <scope>NUCLEOTIDE SEQUENCE [LARGE SCALE GENOMIC DNA]</scope>
    <source>
        <strain evidence="1">ATCC 38817</strain>
    </source>
</reference>
<dbReference type="EMBL" id="KB932203">
    <property type="protein sequence ID" value="KCV71538.1"/>
    <property type="molecule type" value="Genomic_DNA"/>
</dbReference>
<dbReference type="AlphaFoldDB" id="A0A058ZC77"/>
<proteinExistence type="predicted"/>